<dbReference type="PIRSF" id="PIRSF036354">
    <property type="entry name" value="NosR"/>
    <property type="match status" value="1"/>
</dbReference>
<dbReference type="InterPro" id="IPR011399">
    <property type="entry name" value="NosR"/>
</dbReference>
<evidence type="ECO:0000313" key="8">
    <source>
        <dbReference type="Proteomes" id="UP000001591"/>
    </source>
</evidence>
<dbReference type="AlphaFoldDB" id="B6IY81"/>
<dbReference type="eggNOG" id="COG3901">
    <property type="taxonomic scope" value="Bacteria"/>
</dbReference>
<feature type="transmembrane region" description="Helical" evidence="5">
    <location>
        <begin position="478"/>
        <end position="505"/>
    </location>
</feature>
<dbReference type="SUPFAM" id="SSF54862">
    <property type="entry name" value="4Fe-4S ferredoxins"/>
    <property type="match status" value="1"/>
</dbReference>
<keyword evidence="2" id="KW-1003">Cell membrane</keyword>
<feature type="domain" description="4Fe-4S ferredoxin-type" evidence="6">
    <location>
        <begin position="614"/>
        <end position="644"/>
    </location>
</feature>
<dbReference type="InterPro" id="IPR017896">
    <property type="entry name" value="4Fe4S_Fe-S-bd"/>
</dbReference>
<dbReference type="Pfam" id="PF12801">
    <property type="entry name" value="Fer4_5"/>
    <property type="match status" value="2"/>
</dbReference>
<evidence type="ECO:0000259" key="6">
    <source>
        <dbReference type="PROSITE" id="PS51379"/>
    </source>
</evidence>
<dbReference type="GO" id="GO:0010181">
    <property type="term" value="F:FMN binding"/>
    <property type="evidence" value="ECO:0007669"/>
    <property type="project" value="InterPro"/>
</dbReference>
<protein>
    <submittedName>
        <fullName evidence="7">Nitrous oxide reductase regulatory protein NosR</fullName>
    </submittedName>
</protein>
<evidence type="ECO:0000256" key="3">
    <source>
        <dbReference type="ARBA" id="ARBA00023136"/>
    </source>
</evidence>
<dbReference type="HOGENOM" id="CLU_013077_0_0_5"/>
<organism evidence="7 8">
    <name type="scientific">Rhodospirillum centenum (strain ATCC 51521 / SW)</name>
    <dbReference type="NCBI Taxonomy" id="414684"/>
    <lineage>
        <taxon>Bacteria</taxon>
        <taxon>Pseudomonadati</taxon>
        <taxon>Pseudomonadota</taxon>
        <taxon>Alphaproteobacteria</taxon>
        <taxon>Rhodospirillales</taxon>
        <taxon>Rhodospirillaceae</taxon>
        <taxon>Rhodospirillum</taxon>
    </lineage>
</organism>
<dbReference type="PANTHER" id="PTHR30224:SF4">
    <property type="entry name" value="ELECTRON TRANSPORT PROTEIN YCCM-RELATED"/>
    <property type="match status" value="1"/>
</dbReference>
<feature type="region of interest" description="Disordered" evidence="4">
    <location>
        <begin position="681"/>
        <end position="706"/>
    </location>
</feature>
<dbReference type="RefSeq" id="WP_012569028.1">
    <property type="nucleotide sequence ID" value="NC_011420.2"/>
</dbReference>
<keyword evidence="5" id="KW-0812">Transmembrane</keyword>
<feature type="transmembrane region" description="Helical" evidence="5">
    <location>
        <begin position="399"/>
        <end position="420"/>
    </location>
</feature>
<feature type="region of interest" description="Disordered" evidence="4">
    <location>
        <begin position="1"/>
        <end position="23"/>
    </location>
</feature>
<keyword evidence="5" id="KW-1133">Transmembrane helix</keyword>
<keyword evidence="8" id="KW-1185">Reference proteome</keyword>
<dbReference type="GO" id="GO:0003677">
    <property type="term" value="F:DNA binding"/>
    <property type="evidence" value="ECO:0007669"/>
    <property type="project" value="InterPro"/>
</dbReference>
<proteinExistence type="predicted"/>
<feature type="transmembrane region" description="Helical" evidence="5">
    <location>
        <begin position="432"/>
        <end position="458"/>
    </location>
</feature>
<dbReference type="SMART" id="SM00900">
    <property type="entry name" value="FMN_bind"/>
    <property type="match status" value="1"/>
</dbReference>
<dbReference type="EMBL" id="CP000613">
    <property type="protein sequence ID" value="ACJ01255.1"/>
    <property type="molecule type" value="Genomic_DNA"/>
</dbReference>
<sequence length="706" mass="76518">MDRATPAELIPGADRFGSPDPRGPAVPVYRGQDLLGHAYLTSDLVDTTGYSGRPIDVIVGLTPDGTIAGAKLVGHHEPIVLVGIPVSRVETFIAGYVGRNVFAPDLSDGSQPPVDIVSGATVTVMVIGDSMVRSARRLAAALGLAGAGAATPAPPPRTVALDRTERRDWTALLGDGSVRRLHLTVADVNDAFARTGRADAIERPEPGPDDDTFIDLYMAVASVPGIGRSLLGDAGYAALAATLKPGQQALLIGASGRYSFKGSGYVRGGIFDRIELVQGDAGTRFRDRQHRRIGSLAAEGAPELAEIGVFAVPETMAFDPAAPWRLQLLVQRAVAALDKSFVSFDLGYSLPETYLAPVAPVALPAPTPAQQSAATAAATPTAGPVPLWQRIWETRRLDIALTLAAIGAVTAIFFFQDALVRRPRLFGRVRTGVLLFTLLWLGWYAHAQLSVVNVLTFVEALRHEFRWDYFLMDPLVFILWFSVAASLLFWGRGAFCGWLCPFGALQELTNRLARRLKVPQITVPFGLHERLWPLKYIIFLVLFGLSLHSLGTAEVAAEVEPFKTAIILHFLRDWWFVLFAVALLVAGLFIERFYCRYLCPLGAALAIPGRLRMFAWLRRYRDCGNPCQRCAIDCPVQAIHPEGHINPNECIQCLNCQVLYHHQSLCPVVVARLKKKARQAAALTSDPTTTPRPAVAARTTAAPAAP</sequence>
<keyword evidence="3 5" id="KW-0472">Membrane</keyword>
<comment type="subcellular location">
    <subcellularLocation>
        <location evidence="1">Cell membrane</location>
    </subcellularLocation>
</comment>
<evidence type="ECO:0000256" key="5">
    <source>
        <dbReference type="SAM" id="Phobius"/>
    </source>
</evidence>
<feature type="transmembrane region" description="Helical" evidence="5">
    <location>
        <begin position="573"/>
        <end position="590"/>
    </location>
</feature>
<dbReference type="GO" id="GO:0045893">
    <property type="term" value="P:positive regulation of DNA-templated transcription"/>
    <property type="evidence" value="ECO:0007669"/>
    <property type="project" value="InterPro"/>
</dbReference>
<reference evidence="7 8" key="1">
    <citation type="journal article" date="2010" name="BMC Genomics">
        <title>Metabolic flexibility revealed in the genome of the cyst-forming alpha-1 proteobacterium Rhodospirillum centenum.</title>
        <authorList>
            <person name="Lu Y.K."/>
            <person name="Marden J."/>
            <person name="Han M."/>
            <person name="Swingley W.D."/>
            <person name="Mastrian S.D."/>
            <person name="Chowdhury S.R."/>
            <person name="Hao J."/>
            <person name="Helmy T."/>
            <person name="Kim S."/>
            <person name="Kurdoglu A.A."/>
            <person name="Matthies H.J."/>
            <person name="Rollo D."/>
            <person name="Stothard P."/>
            <person name="Blankenship R.E."/>
            <person name="Bauer C.E."/>
            <person name="Touchman J.W."/>
        </authorList>
    </citation>
    <scope>NUCLEOTIDE SEQUENCE [LARGE SCALE GENOMIC DNA]</scope>
    <source>
        <strain evidence="8">ATCC 51521 / SW</strain>
    </source>
</reference>
<dbReference type="InterPro" id="IPR052378">
    <property type="entry name" value="NosR_regulator"/>
</dbReference>
<accession>B6IY81</accession>
<dbReference type="InterPro" id="IPR007329">
    <property type="entry name" value="FMN-bd"/>
</dbReference>
<evidence type="ECO:0000256" key="4">
    <source>
        <dbReference type="SAM" id="MobiDB-lite"/>
    </source>
</evidence>
<dbReference type="KEGG" id="rce:RC1_3913"/>
<feature type="transmembrane region" description="Helical" evidence="5">
    <location>
        <begin position="536"/>
        <end position="553"/>
    </location>
</feature>
<dbReference type="GO" id="GO:0005886">
    <property type="term" value="C:plasma membrane"/>
    <property type="evidence" value="ECO:0007669"/>
    <property type="project" value="UniProtKB-SubCell"/>
</dbReference>
<gene>
    <name evidence="7" type="primary">nosR</name>
    <name evidence="7" type="ordered locus">RC1_3913</name>
</gene>
<dbReference type="PROSITE" id="PS51379">
    <property type="entry name" value="4FE4S_FER_2"/>
    <property type="match status" value="1"/>
</dbReference>
<evidence type="ECO:0000256" key="2">
    <source>
        <dbReference type="ARBA" id="ARBA00022475"/>
    </source>
</evidence>
<evidence type="ECO:0000256" key="1">
    <source>
        <dbReference type="ARBA" id="ARBA00004236"/>
    </source>
</evidence>
<dbReference type="eggNOG" id="COG0348">
    <property type="taxonomic scope" value="Bacteria"/>
</dbReference>
<evidence type="ECO:0000313" key="7">
    <source>
        <dbReference type="EMBL" id="ACJ01255.1"/>
    </source>
</evidence>
<dbReference type="STRING" id="414684.RC1_3913"/>
<dbReference type="Pfam" id="PF04205">
    <property type="entry name" value="FMN_bind"/>
    <property type="match status" value="1"/>
</dbReference>
<dbReference type="Proteomes" id="UP000001591">
    <property type="component" value="Chromosome"/>
</dbReference>
<dbReference type="PANTHER" id="PTHR30224">
    <property type="entry name" value="ELECTRON TRANSPORT PROTEIN"/>
    <property type="match status" value="1"/>
</dbReference>
<name>B6IY81_RHOCS</name>